<dbReference type="KEGG" id="cvr:CHLNCDRAFT_139196"/>
<dbReference type="InterPro" id="IPR003609">
    <property type="entry name" value="Pan_app"/>
</dbReference>
<reference evidence="3 4" key="1">
    <citation type="journal article" date="2010" name="Plant Cell">
        <title>The Chlorella variabilis NC64A genome reveals adaptation to photosymbiosis, coevolution with viruses, and cryptic sex.</title>
        <authorList>
            <person name="Blanc G."/>
            <person name="Duncan G."/>
            <person name="Agarkova I."/>
            <person name="Borodovsky M."/>
            <person name="Gurnon J."/>
            <person name="Kuo A."/>
            <person name="Lindquist E."/>
            <person name="Lucas S."/>
            <person name="Pangilinan J."/>
            <person name="Polle J."/>
            <person name="Salamov A."/>
            <person name="Terry A."/>
            <person name="Yamada T."/>
            <person name="Dunigan D.D."/>
            <person name="Grigoriev I.V."/>
            <person name="Claverie J.M."/>
            <person name="Van Etten J.L."/>
        </authorList>
    </citation>
    <scope>NUCLEOTIDE SEQUENCE [LARGE SCALE GENOMIC DNA]</scope>
    <source>
        <strain evidence="3 4">NC64A</strain>
    </source>
</reference>
<dbReference type="EMBL" id="GL433857">
    <property type="protein sequence ID" value="EFN52270.1"/>
    <property type="molecule type" value="Genomic_DNA"/>
</dbReference>
<evidence type="ECO:0000313" key="3">
    <source>
        <dbReference type="EMBL" id="EFN52270.1"/>
    </source>
</evidence>
<proteinExistence type="predicted"/>
<organism evidence="4">
    <name type="scientific">Chlorella variabilis</name>
    <name type="common">Green alga</name>
    <dbReference type="NCBI Taxonomy" id="554065"/>
    <lineage>
        <taxon>Eukaryota</taxon>
        <taxon>Viridiplantae</taxon>
        <taxon>Chlorophyta</taxon>
        <taxon>core chlorophytes</taxon>
        <taxon>Trebouxiophyceae</taxon>
        <taxon>Chlorellales</taxon>
        <taxon>Chlorellaceae</taxon>
        <taxon>Chlorella clade</taxon>
        <taxon>Chlorella</taxon>
    </lineage>
</organism>
<dbReference type="InterPro" id="IPR008979">
    <property type="entry name" value="Galactose-bd-like_sf"/>
</dbReference>
<dbReference type="RefSeq" id="XP_005844372.1">
    <property type="nucleotide sequence ID" value="XM_005844310.1"/>
</dbReference>
<sequence>MARLTDFEIHISRTRPFLNTCDMTAGEDGSATYDCQSGPLQGRFVSIQIVNAAADSILTLCEVQVFGATKPPTGQRPGPFDFQTGIDYPTSTIMSTTAPTLEDCHAECSSAPRCLGWVAYVMPGSEEQYSCLLKDTVHSPSLPFNRSSNTVFSYPPISSTGPLCLGTYGADHSALSDGYDCAPAASPGECCTRCQGQLPRCQVWNYQEENRVGVGRNGTCCLKDAFLVYPVVLSEEQMGEYQIWGGESTCPPPSPPPPSPAPPPPPPLATVAALIPAGDVCLKYAKPTASSPLAAFDHFSSCHDDEACRGWKFCPTAMKRVTCVDLAVTLDGSGVDPCQSPPPPPLVPLPFFQTVPTTGDVCVFYQDVSPARPLPYRFTAYNANSNHTNGTACACKLACRAEFTCDFWLLCLSADNRKDCSQATPVRDSLAQSNCTGTETGKDVEVPVIDFTTTLQGLTTTLFSTVVRAAYETVINNAIAAPSSTDVISVTPTGYVLTAGLRRLNQLPGIDVGRRVTILGETGDPPQQLRVFKTSTLPILNSLLRSVL</sequence>
<protein>
    <recommendedName>
        <fullName evidence="2">Apple domain-containing protein</fullName>
    </recommendedName>
</protein>
<name>E1ZPG0_CHLVA</name>
<dbReference type="SUPFAM" id="SSF49785">
    <property type="entry name" value="Galactose-binding domain-like"/>
    <property type="match status" value="1"/>
</dbReference>
<feature type="region of interest" description="Disordered" evidence="1">
    <location>
        <begin position="244"/>
        <end position="267"/>
    </location>
</feature>
<feature type="domain" description="Apple" evidence="2">
    <location>
        <begin position="183"/>
        <end position="223"/>
    </location>
</feature>
<dbReference type="Gene3D" id="3.50.4.10">
    <property type="entry name" value="Hepatocyte Growth Factor"/>
    <property type="match status" value="2"/>
</dbReference>
<dbReference type="InParanoid" id="E1ZPG0"/>
<accession>E1ZPG0</accession>
<dbReference type="Pfam" id="PF14295">
    <property type="entry name" value="PAN_4"/>
    <property type="match status" value="3"/>
</dbReference>
<feature type="domain" description="Apple" evidence="2">
    <location>
        <begin position="301"/>
        <end position="317"/>
    </location>
</feature>
<feature type="domain" description="Apple" evidence="2">
    <location>
        <begin position="87"/>
        <end position="134"/>
    </location>
</feature>
<dbReference type="GeneID" id="17351712"/>
<feature type="compositionally biased region" description="Pro residues" evidence="1">
    <location>
        <begin position="250"/>
        <end position="267"/>
    </location>
</feature>
<evidence type="ECO:0000256" key="1">
    <source>
        <dbReference type="SAM" id="MobiDB-lite"/>
    </source>
</evidence>
<gene>
    <name evidence="3" type="ORF">CHLNCDRAFT_139196</name>
</gene>
<evidence type="ECO:0000313" key="4">
    <source>
        <dbReference type="Proteomes" id="UP000008141"/>
    </source>
</evidence>
<dbReference type="AlphaFoldDB" id="E1ZPG0"/>
<dbReference type="Gene3D" id="2.60.120.260">
    <property type="entry name" value="Galactose-binding domain-like"/>
    <property type="match status" value="1"/>
</dbReference>
<keyword evidence="4" id="KW-1185">Reference proteome</keyword>
<dbReference type="Proteomes" id="UP000008141">
    <property type="component" value="Unassembled WGS sequence"/>
</dbReference>
<evidence type="ECO:0000259" key="2">
    <source>
        <dbReference type="Pfam" id="PF14295"/>
    </source>
</evidence>